<accession>A0A1H5M0U5</accession>
<dbReference type="Gene3D" id="1.20.1270.360">
    <property type="match status" value="1"/>
</dbReference>
<dbReference type="OrthoDB" id="5396211at2"/>
<dbReference type="Proteomes" id="UP000199448">
    <property type="component" value="Unassembled WGS sequence"/>
</dbReference>
<dbReference type="Pfam" id="PF03860">
    <property type="entry name" value="Csp"/>
    <property type="match status" value="1"/>
</dbReference>
<keyword evidence="2" id="KW-1185">Reference proteome</keyword>
<dbReference type="STRING" id="390640.SAMN04488034_102505"/>
<reference evidence="1 2" key="1">
    <citation type="submission" date="2016-10" db="EMBL/GenBank/DDBJ databases">
        <authorList>
            <person name="de Groot N.N."/>
        </authorList>
    </citation>
    <scope>NUCLEOTIDE SEQUENCE [LARGE SCALE GENOMIC DNA]</scope>
    <source>
        <strain evidence="1 2">DSM 23553</strain>
    </source>
</reference>
<evidence type="ECO:0008006" key="3">
    <source>
        <dbReference type="Google" id="ProtNLM"/>
    </source>
</evidence>
<dbReference type="EMBL" id="FNUG01000002">
    <property type="protein sequence ID" value="SEE82840.1"/>
    <property type="molecule type" value="Genomic_DNA"/>
</dbReference>
<dbReference type="AlphaFoldDB" id="A0A1H5M0U5"/>
<dbReference type="PANTHER" id="PTHR37310:SF1">
    <property type="entry name" value="CYTOPLASMIC PROTEIN"/>
    <property type="match status" value="1"/>
</dbReference>
<dbReference type="RefSeq" id="WP_093112811.1">
    <property type="nucleotide sequence ID" value="NZ_FNGG01000002.1"/>
</dbReference>
<name>A0A1H5M0U5_9FLAO</name>
<gene>
    <name evidence="1" type="ORF">SAMN04488034_102505</name>
</gene>
<sequence>MKNQEMLKSLSNCINYCNWCADACLDEDNVKDMVKCIRLDRACSYVCAATANILDTKYENIQGLIDYCIKICEDCAEECEKFDSDHCQQCAKACRECAAACRKYSA</sequence>
<evidence type="ECO:0000313" key="1">
    <source>
        <dbReference type="EMBL" id="SEE82840.1"/>
    </source>
</evidence>
<dbReference type="InterPro" id="IPR005560">
    <property type="entry name" value="Csp_YhjQ"/>
</dbReference>
<protein>
    <recommendedName>
        <fullName evidence="3">Four-helix bundle copper-binding protein</fullName>
    </recommendedName>
</protein>
<proteinExistence type="predicted"/>
<dbReference type="PANTHER" id="PTHR37310">
    <property type="entry name" value="CYTOPLASMIC PROTEIN-RELATED"/>
    <property type="match status" value="1"/>
</dbReference>
<dbReference type="CDD" id="cd08026">
    <property type="entry name" value="DUF326"/>
    <property type="match status" value="1"/>
</dbReference>
<evidence type="ECO:0000313" key="2">
    <source>
        <dbReference type="Proteomes" id="UP000199448"/>
    </source>
</evidence>
<dbReference type="InterPro" id="IPR044543">
    <property type="entry name" value="YHJQ-like"/>
</dbReference>
<organism evidence="1 2">
    <name type="scientific">Salinimicrobium catena</name>
    <dbReference type="NCBI Taxonomy" id="390640"/>
    <lineage>
        <taxon>Bacteria</taxon>
        <taxon>Pseudomonadati</taxon>
        <taxon>Bacteroidota</taxon>
        <taxon>Flavobacteriia</taxon>
        <taxon>Flavobacteriales</taxon>
        <taxon>Flavobacteriaceae</taxon>
        <taxon>Salinimicrobium</taxon>
    </lineage>
</organism>